<reference evidence="1 2" key="1">
    <citation type="journal article" date="2013" name="PLoS Genet.">
        <title>Comparative genome structure, secondary metabolite, and effector coding capacity across Cochliobolus pathogens.</title>
        <authorList>
            <person name="Condon B.J."/>
            <person name="Leng Y."/>
            <person name="Wu D."/>
            <person name="Bushley K.E."/>
            <person name="Ohm R.A."/>
            <person name="Otillar R."/>
            <person name="Martin J."/>
            <person name="Schackwitz W."/>
            <person name="Grimwood J."/>
            <person name="MohdZainudin N."/>
            <person name="Xue C."/>
            <person name="Wang R."/>
            <person name="Manning V.A."/>
            <person name="Dhillon B."/>
            <person name="Tu Z.J."/>
            <person name="Steffenson B.J."/>
            <person name="Salamov A."/>
            <person name="Sun H."/>
            <person name="Lowry S."/>
            <person name="LaButti K."/>
            <person name="Han J."/>
            <person name="Copeland A."/>
            <person name="Lindquist E."/>
            <person name="Barry K."/>
            <person name="Schmutz J."/>
            <person name="Baker S.E."/>
            <person name="Ciuffetti L.M."/>
            <person name="Grigoriev I.V."/>
            <person name="Zhong S."/>
            <person name="Turgeon B.G."/>
        </authorList>
    </citation>
    <scope>NUCLEOTIDE SEQUENCE [LARGE SCALE GENOMIC DNA]</scope>
    <source>
        <strain evidence="1 2">FI3</strain>
    </source>
</reference>
<dbReference type="EMBL" id="KI968691">
    <property type="protein sequence ID" value="EUN33192.1"/>
    <property type="molecule type" value="Genomic_DNA"/>
</dbReference>
<accession>W7FBR8</accession>
<proteinExistence type="predicted"/>
<gene>
    <name evidence="1" type="ORF">COCVIDRAFT_11114</name>
</gene>
<protein>
    <submittedName>
        <fullName evidence="1">Uncharacterized protein</fullName>
    </submittedName>
</protein>
<evidence type="ECO:0000313" key="2">
    <source>
        <dbReference type="Proteomes" id="UP000054337"/>
    </source>
</evidence>
<dbReference type="RefSeq" id="XP_014562501.1">
    <property type="nucleotide sequence ID" value="XM_014707015.1"/>
</dbReference>
<dbReference type="HOGENOM" id="CLU_2196470_0_0_1"/>
<keyword evidence="2" id="KW-1185">Reference proteome</keyword>
<dbReference type="GeneID" id="26249925"/>
<dbReference type="Proteomes" id="UP000054337">
    <property type="component" value="Unassembled WGS sequence"/>
</dbReference>
<name>W7FBR8_BIPV3</name>
<dbReference type="AlphaFoldDB" id="W7FBR8"/>
<evidence type="ECO:0000313" key="1">
    <source>
        <dbReference type="EMBL" id="EUN33192.1"/>
    </source>
</evidence>
<sequence>MPDYPPSFVFLTCKCSKAFPWLAVYDRLHRNKIQDAESERGVGLVEQLVSLLWLQQPATWRAEKPLTASEAVAVQMQILMAMGNMFRDAACAFGVSGIQLRSANGLEG</sequence>
<organism evidence="1 2">
    <name type="scientific">Bipolaris victoriae (strain FI3)</name>
    <name type="common">Victoria blight of oats agent</name>
    <name type="synonym">Cochliobolus victoriae</name>
    <dbReference type="NCBI Taxonomy" id="930091"/>
    <lineage>
        <taxon>Eukaryota</taxon>
        <taxon>Fungi</taxon>
        <taxon>Dikarya</taxon>
        <taxon>Ascomycota</taxon>
        <taxon>Pezizomycotina</taxon>
        <taxon>Dothideomycetes</taxon>
        <taxon>Pleosporomycetidae</taxon>
        <taxon>Pleosporales</taxon>
        <taxon>Pleosporineae</taxon>
        <taxon>Pleosporaceae</taxon>
        <taxon>Bipolaris</taxon>
    </lineage>
</organism>